<accession>A0ABV2BUB4</accession>
<dbReference type="InterPro" id="IPR052032">
    <property type="entry name" value="ATP-dep_AA_Ligase"/>
</dbReference>
<sequence>MTNSKPIVMLTHVLNTAALEGFLPAAVSLGYPVILLTDHPLEHQQFFSQDELPGYPLDIIGCDVFNSQAIIDLLQQRQLCPVALFTNSDHLQTPCAQAADFFNLPAKNWRVCYRAKNKTAMREFLQAKNLPSAWFKSVQNIEALNTLTIPFPCVVKPQQGVASLDVERCDNQQQLTQFCQQYWQRHPDRALLIEELLQGPLFTLETLGDGERMIALGGFDVTLSEPPCFIELQAQWQSTVQSSHRQVALSQIQQFGVNFGVCHSEFVLTENGPILIEINYRSIGDNREFLLNDLAPFDWFQQIIRLHLGEKLPALKPLDGQAIIRYFCAEKNGELKQQPEAFSLQSNSQIRFKNLKKVGDKIRLSHSNKDYLSVMSGISLQAESDELINEIDCLSASLFWEIV</sequence>
<dbReference type="Proteomes" id="UP001548189">
    <property type="component" value="Unassembled WGS sequence"/>
</dbReference>
<protein>
    <submittedName>
        <fullName evidence="1">ATP-grasp domain-containing protein</fullName>
    </submittedName>
</protein>
<organism evidence="1 2">
    <name type="scientific">Aliikangiella maris</name>
    <dbReference type="NCBI Taxonomy" id="3162458"/>
    <lineage>
        <taxon>Bacteria</taxon>
        <taxon>Pseudomonadati</taxon>
        <taxon>Pseudomonadota</taxon>
        <taxon>Gammaproteobacteria</taxon>
        <taxon>Oceanospirillales</taxon>
        <taxon>Pleioneaceae</taxon>
        <taxon>Aliikangiella</taxon>
    </lineage>
</organism>
<name>A0ABV2BUB4_9GAMM</name>
<dbReference type="Gene3D" id="3.30.470.20">
    <property type="entry name" value="ATP-grasp fold, B domain"/>
    <property type="match status" value="1"/>
</dbReference>
<proteinExistence type="predicted"/>
<dbReference type="PROSITE" id="PS50975">
    <property type="entry name" value="ATP_GRASP"/>
    <property type="match status" value="1"/>
</dbReference>
<dbReference type="InterPro" id="IPR011761">
    <property type="entry name" value="ATP-grasp"/>
</dbReference>
<evidence type="ECO:0000313" key="2">
    <source>
        <dbReference type="Proteomes" id="UP001548189"/>
    </source>
</evidence>
<gene>
    <name evidence="1" type="ORF">ABVT43_10325</name>
</gene>
<dbReference type="PANTHER" id="PTHR43585">
    <property type="entry name" value="FUMIPYRROLE BIOSYNTHESIS PROTEIN C"/>
    <property type="match status" value="1"/>
</dbReference>
<dbReference type="EMBL" id="JBEVCJ010000011">
    <property type="protein sequence ID" value="MET1255523.1"/>
    <property type="molecule type" value="Genomic_DNA"/>
</dbReference>
<reference evidence="1 2" key="1">
    <citation type="submission" date="2024-06" db="EMBL/GenBank/DDBJ databases">
        <authorList>
            <person name="Li F."/>
        </authorList>
    </citation>
    <scope>NUCLEOTIDE SEQUENCE [LARGE SCALE GENOMIC DNA]</scope>
    <source>
        <strain evidence="1 2">GXAS 311</strain>
    </source>
</reference>
<dbReference type="SUPFAM" id="SSF56059">
    <property type="entry name" value="Glutathione synthetase ATP-binding domain-like"/>
    <property type="match status" value="1"/>
</dbReference>
<dbReference type="PANTHER" id="PTHR43585:SF2">
    <property type="entry name" value="ATP-GRASP ENZYME FSQD"/>
    <property type="match status" value="1"/>
</dbReference>
<dbReference type="Pfam" id="PF13535">
    <property type="entry name" value="ATP-grasp_4"/>
    <property type="match status" value="1"/>
</dbReference>
<comment type="caution">
    <text evidence="1">The sequence shown here is derived from an EMBL/GenBank/DDBJ whole genome shotgun (WGS) entry which is preliminary data.</text>
</comment>
<keyword evidence="2" id="KW-1185">Reference proteome</keyword>
<evidence type="ECO:0000313" key="1">
    <source>
        <dbReference type="EMBL" id="MET1255523.1"/>
    </source>
</evidence>